<dbReference type="Proteomes" id="UP000799049">
    <property type="component" value="Unassembled WGS sequence"/>
</dbReference>
<dbReference type="EMBL" id="VRVR01000051">
    <property type="protein sequence ID" value="KAF0852223.1"/>
    <property type="molecule type" value="Genomic_DNA"/>
</dbReference>
<gene>
    <name evidence="1" type="ORF">ANDGO_01775</name>
</gene>
<keyword evidence="2" id="KW-1185">Reference proteome</keyword>
<organism evidence="1 2">
    <name type="scientific">Andalucia godoyi</name>
    <name type="common">Flagellate</name>
    <dbReference type="NCBI Taxonomy" id="505711"/>
    <lineage>
        <taxon>Eukaryota</taxon>
        <taxon>Discoba</taxon>
        <taxon>Jakobida</taxon>
        <taxon>Andalucina</taxon>
        <taxon>Andaluciidae</taxon>
        <taxon>Andalucia</taxon>
    </lineage>
</organism>
<proteinExistence type="predicted"/>
<sequence length="290" mass="31415">MVDSSDEVRALSRRGIVCGPGETVLAFAARVKHQLGLTADEIRLHPSFSCAFSECAVVHAWALSSYRQALALLNARLDASLDALDWVLVVVSGAGLGTGMMGACHERIDFPGREGVRLVFIQLHPTCFCSPAFECTVIAHEFVHAVRSQLVGDADDDDDEVFAYQLSDSRLERWVGPLHRSWFRHLVVGSFAVALNRNVLRAAFVGSLVVDAAHAYKLRGLLARVASRLEASGMPCSGLLFRMSATELQTFGALLESGVPAGLALSRTVGENNPARLQALVMFLRTPSRL</sequence>
<accession>A0A8K0F1X3</accession>
<protein>
    <submittedName>
        <fullName evidence="1">Type II secretion system (T2SS)-associated protein Gcp16</fullName>
    </submittedName>
</protein>
<name>A0A8K0F1X3_ANDGO</name>
<evidence type="ECO:0000313" key="1">
    <source>
        <dbReference type="EMBL" id="KAF0852223.1"/>
    </source>
</evidence>
<dbReference type="AlphaFoldDB" id="A0A8K0F1X3"/>
<reference evidence="1" key="1">
    <citation type="submission" date="2019-09" db="EMBL/GenBank/DDBJ databases">
        <title>The Mitochondrial Proteome of the Jakobid, Andalucia godoyi, a Protist With the Most Gene-Rich and Bacteria-Like Mitochondrial Genome.</title>
        <authorList>
            <person name="Gray M.W."/>
            <person name="Burger G."/>
            <person name="Derelle R."/>
            <person name="Klimes V."/>
            <person name="Leger M."/>
            <person name="Sarrasin M."/>
            <person name="Vlcek C."/>
            <person name="Roger A.J."/>
            <person name="Elias M."/>
            <person name="Lang B.F."/>
        </authorList>
    </citation>
    <scope>NUCLEOTIDE SEQUENCE</scope>
    <source>
        <strain evidence="1">And28</strain>
    </source>
</reference>
<comment type="caution">
    <text evidence="1">The sequence shown here is derived from an EMBL/GenBank/DDBJ whole genome shotgun (WGS) entry which is preliminary data.</text>
</comment>
<evidence type="ECO:0000313" key="2">
    <source>
        <dbReference type="Proteomes" id="UP000799049"/>
    </source>
</evidence>